<feature type="transmembrane region" description="Helical" evidence="1">
    <location>
        <begin position="63"/>
        <end position="81"/>
    </location>
</feature>
<dbReference type="EMBL" id="JABMCG010000125">
    <property type="protein sequence ID" value="NUU29486.1"/>
    <property type="molecule type" value="Genomic_DNA"/>
</dbReference>
<evidence type="ECO:0000313" key="2">
    <source>
        <dbReference type="EMBL" id="NUU29486.1"/>
    </source>
</evidence>
<dbReference type="InterPro" id="IPR045393">
    <property type="entry name" value="DUF6518"/>
</dbReference>
<feature type="transmembrane region" description="Helical" evidence="1">
    <location>
        <begin position="88"/>
        <end position="107"/>
    </location>
</feature>
<keyword evidence="1" id="KW-0812">Transmembrane</keyword>
<comment type="caution">
    <text evidence="2">The sequence shown here is derived from an EMBL/GenBank/DDBJ whole genome shotgun (WGS) entry which is preliminary data.</text>
</comment>
<reference evidence="2 3" key="1">
    <citation type="submission" date="2020-05" db="EMBL/GenBank/DDBJ databases">
        <title>Genome Sequencing of Type Strains.</title>
        <authorList>
            <person name="Lemaire J.F."/>
            <person name="Inderbitzin P."/>
            <person name="Gregorio O.A."/>
            <person name="Collins S.B."/>
            <person name="Wespe N."/>
            <person name="Knight-Connoni V."/>
        </authorList>
    </citation>
    <scope>NUCLEOTIDE SEQUENCE [LARGE SCALE GENOMIC DNA]</scope>
    <source>
        <strain evidence="2 3">DSM 20512</strain>
    </source>
</reference>
<keyword evidence="1" id="KW-1133">Transmembrane helix</keyword>
<proteinExistence type="predicted"/>
<keyword evidence="1" id="KW-0472">Membrane</keyword>
<evidence type="ECO:0000256" key="1">
    <source>
        <dbReference type="SAM" id="Phobius"/>
    </source>
</evidence>
<protein>
    <submittedName>
        <fullName evidence="2">Uncharacterized protein</fullName>
    </submittedName>
</protein>
<sequence>MQPTRPTDALVSAPDPAPVHAVPARPVPPVARVSIALTGALLAGVLTSFGQAVPALATVSNSAGPWFVVAVLLCAVAGVRAGRVALPLAMLLGVVLLELMHVGYWAATVLRGYPDVLSITNPWVLLGFPAGLLAGAVAVALRVGLRGGIRGALLAAGALGVVAAVLVGESVRAFLRVATPETTPAWAVQLAVGVVVLVVAVVRAGSRVGRVTALATGFVGAVGVLGALLLIGG</sequence>
<feature type="transmembrane region" description="Helical" evidence="1">
    <location>
        <begin position="35"/>
        <end position="57"/>
    </location>
</feature>
<organism evidence="2 3">
    <name type="scientific">Curtobacterium citreum</name>
    <dbReference type="NCBI Taxonomy" id="2036"/>
    <lineage>
        <taxon>Bacteria</taxon>
        <taxon>Bacillati</taxon>
        <taxon>Actinomycetota</taxon>
        <taxon>Actinomycetes</taxon>
        <taxon>Micrococcales</taxon>
        <taxon>Microbacteriaceae</taxon>
        <taxon>Curtobacterium</taxon>
    </lineage>
</organism>
<gene>
    <name evidence="2" type="ORF">HP467_15450</name>
</gene>
<feature type="transmembrane region" description="Helical" evidence="1">
    <location>
        <begin position="186"/>
        <end position="204"/>
    </location>
</feature>
<feature type="transmembrane region" description="Helical" evidence="1">
    <location>
        <begin position="153"/>
        <end position="174"/>
    </location>
</feature>
<evidence type="ECO:0000313" key="3">
    <source>
        <dbReference type="Proteomes" id="UP000539146"/>
    </source>
</evidence>
<dbReference type="AlphaFoldDB" id="A0A850DV33"/>
<feature type="transmembrane region" description="Helical" evidence="1">
    <location>
        <begin position="119"/>
        <end position="141"/>
    </location>
</feature>
<name>A0A850DV33_9MICO</name>
<dbReference type="Pfam" id="PF20128">
    <property type="entry name" value="DUF6518"/>
    <property type="match status" value="1"/>
</dbReference>
<feature type="transmembrane region" description="Helical" evidence="1">
    <location>
        <begin position="211"/>
        <end position="231"/>
    </location>
</feature>
<dbReference type="Proteomes" id="UP000539146">
    <property type="component" value="Unassembled WGS sequence"/>
</dbReference>
<dbReference type="RefSeq" id="WP_175326723.1">
    <property type="nucleotide sequence ID" value="NZ_BAAAWP010000001.1"/>
</dbReference>
<accession>A0A850DV33</accession>